<gene>
    <name evidence="3" type="ORF">JKJ07_49180</name>
</gene>
<evidence type="ECO:0000313" key="3">
    <source>
        <dbReference type="EMBL" id="MBL7262271.1"/>
    </source>
</evidence>
<dbReference type="PANTHER" id="PTHR31157:SF1">
    <property type="entry name" value="SCP DOMAIN-CONTAINING PROTEIN"/>
    <property type="match status" value="1"/>
</dbReference>
<feature type="compositionally biased region" description="Low complexity" evidence="1">
    <location>
        <begin position="74"/>
        <end position="83"/>
    </location>
</feature>
<keyword evidence="4" id="KW-1185">Reference proteome</keyword>
<dbReference type="PANTHER" id="PTHR31157">
    <property type="entry name" value="SCP DOMAIN-CONTAINING PROTEIN"/>
    <property type="match status" value="1"/>
</dbReference>
<protein>
    <submittedName>
        <fullName evidence="3">CAP domain-containing protein</fullName>
    </submittedName>
</protein>
<comment type="caution">
    <text evidence="3">The sequence shown here is derived from an EMBL/GenBank/DDBJ whole genome shotgun (WGS) entry which is preliminary data.</text>
</comment>
<dbReference type="Pfam" id="PF00188">
    <property type="entry name" value="CAP"/>
    <property type="match status" value="1"/>
</dbReference>
<dbReference type="SUPFAM" id="SSF55797">
    <property type="entry name" value="PR-1-like"/>
    <property type="match status" value="1"/>
</dbReference>
<feature type="domain" description="SCP" evidence="2">
    <location>
        <begin position="114"/>
        <end position="243"/>
    </location>
</feature>
<proteinExistence type="predicted"/>
<name>A0ABS1W6A6_9ACTN</name>
<feature type="region of interest" description="Disordered" evidence="1">
    <location>
        <begin position="42"/>
        <end position="107"/>
    </location>
</feature>
<dbReference type="InterPro" id="IPR035940">
    <property type="entry name" value="CAP_sf"/>
</dbReference>
<dbReference type="CDD" id="cd05379">
    <property type="entry name" value="CAP_bacterial"/>
    <property type="match status" value="1"/>
</dbReference>
<sequence length="245" mass="25082">MPLSAAARFRYTLVAGTTAVVIGSGFTFVGLTRDAGADTSVSKAAAEQQTLRVDPTTAAPAPPTAAPSLPPSARPTTTAPKATPSKKKTTKPKPKPKVPTTAPDTSGSVLDQVLAHINAARKDEGLKPFTLDAKLSKAAALHNQVMIQGCGLSHQCSGEGGIGDRFSAQGVKWSGAAENIGYGSSGAGDSAQVEAANGLTDSMLAETPPNDGHRKNLLNPGLARIGLSIVRDGKGVTWMTQDFVN</sequence>
<dbReference type="Gene3D" id="3.40.33.10">
    <property type="entry name" value="CAP"/>
    <property type="match status" value="1"/>
</dbReference>
<evidence type="ECO:0000256" key="1">
    <source>
        <dbReference type="SAM" id="MobiDB-lite"/>
    </source>
</evidence>
<organism evidence="3 4">
    <name type="scientific">Paractinoplanes lichenicola</name>
    <dbReference type="NCBI Taxonomy" id="2802976"/>
    <lineage>
        <taxon>Bacteria</taxon>
        <taxon>Bacillati</taxon>
        <taxon>Actinomycetota</taxon>
        <taxon>Actinomycetes</taxon>
        <taxon>Micromonosporales</taxon>
        <taxon>Micromonosporaceae</taxon>
        <taxon>Paractinoplanes</taxon>
    </lineage>
</organism>
<evidence type="ECO:0000259" key="2">
    <source>
        <dbReference type="Pfam" id="PF00188"/>
    </source>
</evidence>
<dbReference type="Proteomes" id="UP000598996">
    <property type="component" value="Unassembled WGS sequence"/>
</dbReference>
<dbReference type="InterPro" id="IPR014044">
    <property type="entry name" value="CAP_dom"/>
</dbReference>
<dbReference type="EMBL" id="JAENHO010000029">
    <property type="protein sequence ID" value="MBL7262271.1"/>
    <property type="molecule type" value="Genomic_DNA"/>
</dbReference>
<reference evidence="3 4" key="1">
    <citation type="submission" date="2021-01" db="EMBL/GenBank/DDBJ databases">
        <title>Actinoplanes sp. nov. LDG1-01 isolated from lichen.</title>
        <authorList>
            <person name="Saeng-In P."/>
            <person name="Phongsopitanun W."/>
            <person name="Kanchanasin P."/>
            <person name="Yuki M."/>
            <person name="Kudo T."/>
            <person name="Ohkuma M."/>
            <person name="Tanasupawat S."/>
        </authorList>
    </citation>
    <scope>NUCLEOTIDE SEQUENCE [LARGE SCALE GENOMIC DNA]</scope>
    <source>
        <strain evidence="3 4">LDG1-01</strain>
    </source>
</reference>
<evidence type="ECO:0000313" key="4">
    <source>
        <dbReference type="Proteomes" id="UP000598996"/>
    </source>
</evidence>
<feature type="compositionally biased region" description="Polar residues" evidence="1">
    <location>
        <begin position="42"/>
        <end position="51"/>
    </location>
</feature>
<feature type="compositionally biased region" description="Pro residues" evidence="1">
    <location>
        <begin position="60"/>
        <end position="73"/>
    </location>
</feature>
<accession>A0ABS1W6A6</accession>
<feature type="compositionally biased region" description="Basic residues" evidence="1">
    <location>
        <begin position="84"/>
        <end position="96"/>
    </location>
</feature>